<feature type="domain" description="AMP-binding enzyme C-terminal" evidence="2">
    <location>
        <begin position="451"/>
        <end position="527"/>
    </location>
</feature>
<dbReference type="GO" id="GO:0016878">
    <property type="term" value="F:acid-thiol ligase activity"/>
    <property type="evidence" value="ECO:0007669"/>
    <property type="project" value="UniProtKB-ARBA"/>
</dbReference>
<dbReference type="InterPro" id="IPR020845">
    <property type="entry name" value="AMP-binding_CS"/>
</dbReference>
<dbReference type="EMBL" id="JAFLRJ010000140">
    <property type="protein sequence ID" value="MBO0513181.1"/>
    <property type="molecule type" value="Genomic_DNA"/>
</dbReference>
<reference evidence="3" key="1">
    <citation type="submission" date="2021-03" db="EMBL/GenBank/DDBJ databases">
        <title>Streptomyces poriferae sp. nov., a novel marine sponge-derived Actinobacteria species with anti-MRSA activity.</title>
        <authorList>
            <person name="Sandoval-Powers M."/>
            <person name="Kralova S."/>
            <person name="Nguyen G.-S."/>
            <person name="Fawwal D."/>
            <person name="Degnes K."/>
            <person name="Klinkenberg G."/>
            <person name="Sletta H."/>
            <person name="Wentzel A."/>
            <person name="Liles M.R."/>
        </authorList>
    </citation>
    <scope>NUCLEOTIDE SEQUENCE</scope>
    <source>
        <strain evidence="3">DSM 41794</strain>
    </source>
</reference>
<evidence type="ECO:0000313" key="4">
    <source>
        <dbReference type="Proteomes" id="UP000664167"/>
    </source>
</evidence>
<dbReference type="RefSeq" id="WP_206962616.1">
    <property type="nucleotide sequence ID" value="NZ_BAAAJJ010000010.1"/>
</dbReference>
<dbReference type="PANTHER" id="PTHR43767:SF1">
    <property type="entry name" value="NONRIBOSOMAL PEPTIDE SYNTHASE PES1 (EUROFUNG)-RELATED"/>
    <property type="match status" value="1"/>
</dbReference>
<dbReference type="SUPFAM" id="SSF56801">
    <property type="entry name" value="Acetyl-CoA synthetase-like"/>
    <property type="match status" value="1"/>
</dbReference>
<dbReference type="PROSITE" id="PS00455">
    <property type="entry name" value="AMP_BINDING"/>
    <property type="match status" value="1"/>
</dbReference>
<evidence type="ECO:0000313" key="3">
    <source>
        <dbReference type="EMBL" id="MBO0513181.1"/>
    </source>
</evidence>
<dbReference type="AlphaFoldDB" id="A0A939JEK8"/>
<dbReference type="Gene3D" id="3.40.50.12780">
    <property type="entry name" value="N-terminal domain of ligase-like"/>
    <property type="match status" value="1"/>
</dbReference>
<gene>
    <name evidence="3" type="ORF">J0695_15430</name>
</gene>
<dbReference type="Gene3D" id="3.30.300.30">
    <property type="match status" value="1"/>
</dbReference>
<feature type="domain" description="AMP-dependent synthetase/ligase" evidence="1">
    <location>
        <begin position="10"/>
        <end position="397"/>
    </location>
</feature>
<proteinExistence type="predicted"/>
<dbReference type="NCBIfam" id="NF005863">
    <property type="entry name" value="PRK07798.1"/>
    <property type="match status" value="1"/>
</dbReference>
<dbReference type="PANTHER" id="PTHR43767">
    <property type="entry name" value="LONG-CHAIN-FATTY-ACID--COA LIGASE"/>
    <property type="match status" value="1"/>
</dbReference>
<protein>
    <submittedName>
        <fullName evidence="3">Acyl-CoA synthetase</fullName>
    </submittedName>
</protein>
<sequence length="543" mass="58551">MEYNLADLFESVVDVVPDREALVYIDHPGTGAERRLTYAELDAAANRIAHHLIDSGIGPGEHLGLHLFNGIEYLQTVLACLKARVVPVNVNYRYVEEELVYLYNDADLVALVFDAEFTERVAAALPQTPKLRHLLRVGGAAPEGVTEPAIAPVAYARAEASGSAARGFAPRSADDQFIIYTGGTTGMPKGVMWRQEDLFFAGLFGGEPSGEPVKRPEELAERVAKGGAGITFFPAPPLMHGTSTLTSFIAFNYGQRVVIHRKYAPEELLRTIEAEKVSSVSLVGDAMLRPLIDALHGPLKGTDLSSLFSVSSSGAIMSETVRAQFQALAPNVLLLNNFGSSESGSNGRATDDSGPEKGFRLQVNERTQVVDVVTHEPVPVGVTGRLAQRGHVPLGYYNDPGKTAETFFQKGDERWVLLGDMATVDEDGIVTVLGRGSQCINTGGEKVYPEEVEQALKSHPDVYDALVAGVPDAKWGNHVAAVVQIRAGAAQLSLDEIQTHCRNRLAGYKIPRQLVIAQEIQRSPSGKADYRWARGVASDAAQG</sequence>
<accession>A0A939JEK8</accession>
<comment type="caution">
    <text evidence="3">The sequence shown here is derived from an EMBL/GenBank/DDBJ whole genome shotgun (WGS) entry which is preliminary data.</text>
</comment>
<keyword evidence="4" id="KW-1185">Reference proteome</keyword>
<evidence type="ECO:0000259" key="2">
    <source>
        <dbReference type="Pfam" id="PF13193"/>
    </source>
</evidence>
<name>A0A939JEK8_9ACTN</name>
<dbReference type="InterPro" id="IPR042099">
    <property type="entry name" value="ANL_N_sf"/>
</dbReference>
<organism evidence="3 4">
    <name type="scientific">Streptomyces beijiangensis</name>
    <dbReference type="NCBI Taxonomy" id="163361"/>
    <lineage>
        <taxon>Bacteria</taxon>
        <taxon>Bacillati</taxon>
        <taxon>Actinomycetota</taxon>
        <taxon>Actinomycetes</taxon>
        <taxon>Kitasatosporales</taxon>
        <taxon>Streptomycetaceae</taxon>
        <taxon>Streptomyces</taxon>
    </lineage>
</organism>
<dbReference type="Pfam" id="PF00501">
    <property type="entry name" value="AMP-binding"/>
    <property type="match status" value="1"/>
</dbReference>
<dbReference type="Proteomes" id="UP000664167">
    <property type="component" value="Unassembled WGS sequence"/>
</dbReference>
<evidence type="ECO:0000259" key="1">
    <source>
        <dbReference type="Pfam" id="PF00501"/>
    </source>
</evidence>
<dbReference type="InterPro" id="IPR025110">
    <property type="entry name" value="AMP-bd_C"/>
</dbReference>
<dbReference type="InterPro" id="IPR000873">
    <property type="entry name" value="AMP-dep_synth/lig_dom"/>
</dbReference>
<dbReference type="InterPro" id="IPR045851">
    <property type="entry name" value="AMP-bd_C_sf"/>
</dbReference>
<dbReference type="Pfam" id="PF13193">
    <property type="entry name" value="AMP-binding_C"/>
    <property type="match status" value="1"/>
</dbReference>
<dbReference type="InterPro" id="IPR050237">
    <property type="entry name" value="ATP-dep_AMP-bd_enzyme"/>
</dbReference>